<dbReference type="PANTHER" id="PTHR31157">
    <property type="entry name" value="SCP DOMAIN-CONTAINING PROTEIN"/>
    <property type="match status" value="1"/>
</dbReference>
<dbReference type="EMBL" id="JBHSQL010000023">
    <property type="protein sequence ID" value="MFC6151708.1"/>
    <property type="molecule type" value="Genomic_DNA"/>
</dbReference>
<keyword evidence="5" id="KW-1185">Reference proteome</keyword>
<feature type="region of interest" description="Disordered" evidence="1">
    <location>
        <begin position="19"/>
        <end position="54"/>
    </location>
</feature>
<organism evidence="4 5">
    <name type="scientific">Mumia xiangluensis</name>
    <dbReference type="NCBI Taxonomy" id="1678900"/>
    <lineage>
        <taxon>Bacteria</taxon>
        <taxon>Bacillati</taxon>
        <taxon>Actinomycetota</taxon>
        <taxon>Actinomycetes</taxon>
        <taxon>Propionibacteriales</taxon>
        <taxon>Nocardioidaceae</taxon>
        <taxon>Mumia</taxon>
    </lineage>
</organism>
<feature type="compositionally biased region" description="Low complexity" evidence="1">
    <location>
        <begin position="19"/>
        <end position="50"/>
    </location>
</feature>
<accession>A0ABW1QRP3</accession>
<dbReference type="CDD" id="cd05379">
    <property type="entry name" value="CAP_bacterial"/>
    <property type="match status" value="1"/>
</dbReference>
<feature type="domain" description="SCP" evidence="3">
    <location>
        <begin position="63"/>
        <end position="169"/>
    </location>
</feature>
<sequence length="175" mass="19349">MRVIVPALVMAAATLVAPAAPSSSATTTRAAPPASTVATTTSAATKAASVPPGPRRYERRVVRHTNRVRRAHHLRALSRSTCLDRYAQRSANRIARSGRLTHQDLTPVLSRCGGWKVGENIAYGYRWPLWVVRAWMDSPGHRANILEPRYRRIGVGVRADGRGTVWVSQVFAYRR</sequence>
<dbReference type="RefSeq" id="WP_194842925.1">
    <property type="nucleotide sequence ID" value="NZ_JBHSQL010000023.1"/>
</dbReference>
<gene>
    <name evidence="4" type="ORF">ACFPYK_20055</name>
</gene>
<feature type="signal peptide" evidence="2">
    <location>
        <begin position="1"/>
        <end position="19"/>
    </location>
</feature>
<dbReference type="Proteomes" id="UP001596097">
    <property type="component" value="Unassembled WGS sequence"/>
</dbReference>
<feature type="chain" id="PRO_5046203507" evidence="2">
    <location>
        <begin position="20"/>
        <end position="175"/>
    </location>
</feature>
<dbReference type="Pfam" id="PF00188">
    <property type="entry name" value="CAP"/>
    <property type="match status" value="1"/>
</dbReference>
<evidence type="ECO:0000259" key="3">
    <source>
        <dbReference type="Pfam" id="PF00188"/>
    </source>
</evidence>
<dbReference type="Gene3D" id="3.40.33.10">
    <property type="entry name" value="CAP"/>
    <property type="match status" value="1"/>
</dbReference>
<protein>
    <submittedName>
        <fullName evidence="4">CAP domain-containing protein</fullName>
    </submittedName>
</protein>
<name>A0ABW1QRP3_9ACTN</name>
<keyword evidence="2" id="KW-0732">Signal</keyword>
<dbReference type="InterPro" id="IPR035940">
    <property type="entry name" value="CAP_sf"/>
</dbReference>
<evidence type="ECO:0000313" key="4">
    <source>
        <dbReference type="EMBL" id="MFC6151708.1"/>
    </source>
</evidence>
<dbReference type="InterPro" id="IPR014044">
    <property type="entry name" value="CAP_dom"/>
</dbReference>
<evidence type="ECO:0000256" key="2">
    <source>
        <dbReference type="SAM" id="SignalP"/>
    </source>
</evidence>
<evidence type="ECO:0000313" key="5">
    <source>
        <dbReference type="Proteomes" id="UP001596097"/>
    </source>
</evidence>
<comment type="caution">
    <text evidence="4">The sequence shown here is derived from an EMBL/GenBank/DDBJ whole genome shotgun (WGS) entry which is preliminary data.</text>
</comment>
<dbReference type="PANTHER" id="PTHR31157:SF1">
    <property type="entry name" value="SCP DOMAIN-CONTAINING PROTEIN"/>
    <property type="match status" value="1"/>
</dbReference>
<reference evidence="5" key="1">
    <citation type="journal article" date="2019" name="Int. J. Syst. Evol. Microbiol.">
        <title>The Global Catalogue of Microorganisms (GCM) 10K type strain sequencing project: providing services to taxonomists for standard genome sequencing and annotation.</title>
        <authorList>
            <consortium name="The Broad Institute Genomics Platform"/>
            <consortium name="The Broad Institute Genome Sequencing Center for Infectious Disease"/>
            <person name="Wu L."/>
            <person name="Ma J."/>
        </authorList>
    </citation>
    <scope>NUCLEOTIDE SEQUENCE [LARGE SCALE GENOMIC DNA]</scope>
    <source>
        <strain evidence="5">CGMCC 4.7198</strain>
    </source>
</reference>
<dbReference type="SUPFAM" id="SSF55797">
    <property type="entry name" value="PR-1-like"/>
    <property type="match status" value="1"/>
</dbReference>
<proteinExistence type="predicted"/>
<evidence type="ECO:0000256" key="1">
    <source>
        <dbReference type="SAM" id="MobiDB-lite"/>
    </source>
</evidence>